<reference evidence="2" key="8">
    <citation type="submission" date="2023-02" db="EMBL/GenBank/DDBJ databases">
        <title>Draft Whole-Genome Sequences of competitive exclusion Lactobacillus salivarius strains for Poultry.</title>
        <authorList>
            <person name="Ma L.M."/>
            <person name="Lopez-Guerra N."/>
            <person name="Zhang G."/>
        </authorList>
    </citation>
    <scope>NUCLEOTIDE SEQUENCE</scope>
    <source>
        <strain evidence="2">Salm-9</strain>
    </source>
</reference>
<dbReference type="EMBL" id="NFHF01000027">
    <property type="protein sequence ID" value="OUN17458.1"/>
    <property type="molecule type" value="Genomic_DNA"/>
</dbReference>
<reference evidence="9 17" key="7">
    <citation type="submission" date="2022-12" db="EMBL/GenBank/DDBJ databases">
        <title>Assessment of beneficial effects and identification of host adaptation-associated genes of Ligilactobacillus salivarius isolated from Meles meles.</title>
        <authorList>
            <person name="Wang Y."/>
        </authorList>
    </citation>
    <scope>NUCLEOTIDE SEQUENCE [LARGE SCALE GENOMIC DNA]</scope>
    <source>
        <strain evidence="9 17">S35</strain>
    </source>
</reference>
<dbReference type="KEGG" id="lsj:LSJ_0419"/>
<dbReference type="Proteomes" id="UP000196255">
    <property type="component" value="Unassembled WGS sequence"/>
</dbReference>
<dbReference type="EMBL" id="NBEF01000012">
    <property type="protein sequence ID" value="OQQ91655.1"/>
    <property type="molecule type" value="Genomic_DNA"/>
</dbReference>
<evidence type="ECO:0000313" key="16">
    <source>
        <dbReference type="Proteomes" id="UP000244552"/>
    </source>
</evidence>
<dbReference type="EMBL" id="CP007646">
    <property type="protein sequence ID" value="AIR10141.1"/>
    <property type="molecule type" value="Genomic_DNA"/>
</dbReference>
<evidence type="ECO:0000313" key="2">
    <source>
        <dbReference type="EMBL" id="MDF4187159.1"/>
    </source>
</evidence>
<dbReference type="Proteomes" id="UP001213566">
    <property type="component" value="Unassembled WGS sequence"/>
</dbReference>
<name>A0A089QGN6_9LACO</name>
<dbReference type="Proteomes" id="UP000244552">
    <property type="component" value="Unassembled WGS sequence"/>
</dbReference>
<evidence type="ECO:0000313" key="14">
    <source>
        <dbReference type="Proteomes" id="UP000196255"/>
    </source>
</evidence>
<accession>A0A089QGN6</accession>
<evidence type="ECO:0000313" key="4">
    <source>
        <dbReference type="EMBL" id="OQQ85827.1"/>
    </source>
</evidence>
<dbReference type="AlphaFoldDB" id="A0A089QGN6"/>
<dbReference type="EMBL" id="LXZO01000082">
    <property type="protein sequence ID" value="PAY47095.1"/>
    <property type="molecule type" value="Genomic_DNA"/>
</dbReference>
<evidence type="ECO:0000313" key="13">
    <source>
        <dbReference type="Proteomes" id="UP000192638"/>
    </source>
</evidence>
<evidence type="ECO:0000313" key="12">
    <source>
        <dbReference type="Proteomes" id="UP000192575"/>
    </source>
</evidence>
<gene>
    <name evidence="7" type="ORF">A8C52_06670</name>
    <name evidence="6" type="ORF">B5G36_09160</name>
    <name evidence="5" type="ORF">B6U56_02045</name>
    <name evidence="4" type="ORF">B6U60_01805</name>
    <name evidence="8" type="ORF">DBP89_09415</name>
    <name evidence="1" type="ORF">LSJ_0419</name>
    <name evidence="9" type="ORF">O2U02_07245</name>
    <name evidence="2" type="ORF">PV940_09065</name>
    <name evidence="10" type="ORF">QFE45_02160</name>
    <name evidence="3" type="ORF">QYC35_06440</name>
</gene>
<reference evidence="12 13" key="3">
    <citation type="submission" date="2017-03" db="EMBL/GenBank/DDBJ databases">
        <title>Phylogenomics and comparative genomics of Lactobacillus salivarius, a mammalian gut commensal.</title>
        <authorList>
            <person name="Harris H.M."/>
        </authorList>
    </citation>
    <scope>NUCLEOTIDE SEQUENCE [LARGE SCALE GENOMIC DNA]</scope>
    <source>
        <strain evidence="5 12">JCM 1047</strain>
        <strain evidence="4 13">LMG 14477</strain>
    </source>
</reference>
<evidence type="ECO:0000313" key="7">
    <source>
        <dbReference type="EMBL" id="PAY47095.1"/>
    </source>
</evidence>
<dbReference type="Proteomes" id="UP001174888">
    <property type="component" value="Unassembled WGS sequence"/>
</dbReference>
<evidence type="ECO:0000313" key="8">
    <source>
        <dbReference type="EMBL" id="PTR94497.1"/>
    </source>
</evidence>
<reference evidence="14" key="4">
    <citation type="submission" date="2017-04" db="EMBL/GenBank/DDBJ databases">
        <title>Function of individual gut microbiota members based on whole genome sequencing of pure cultures obtained from chicken caecum.</title>
        <authorList>
            <person name="Medvecky M."/>
            <person name="Cejkova D."/>
            <person name="Polansky O."/>
            <person name="Karasova D."/>
            <person name="Kubasova T."/>
            <person name="Cizek A."/>
            <person name="Rychlik I."/>
        </authorList>
    </citation>
    <scope>NUCLEOTIDE SEQUENCE [LARGE SCALE GENOMIC DNA]</scope>
    <source>
        <strain evidence="14">An84</strain>
    </source>
</reference>
<reference evidence="10" key="9">
    <citation type="submission" date="2023-04" db="EMBL/GenBank/DDBJ databases">
        <title>Four porcine-derived lactic acid bacteria strains analyses and their evaluation as potential probiotics based on genomics.</title>
        <authorList>
            <person name="Niu D."/>
        </authorList>
    </citation>
    <scope>NUCLEOTIDE SEQUENCE</scope>
    <source>
        <strain evidence="10">ZSA5</strain>
    </source>
</reference>
<evidence type="ECO:0000313" key="9">
    <source>
        <dbReference type="EMBL" id="WHS17273.1"/>
    </source>
</evidence>
<evidence type="ECO:0000313" key="5">
    <source>
        <dbReference type="EMBL" id="OQQ91655.1"/>
    </source>
</evidence>
<reference evidence="6" key="5">
    <citation type="journal article" date="2018" name="BMC Genomics">
        <title>Whole genome sequencing and function prediction of 133 gut anaerobes isolated from chicken caecum in pure cultures.</title>
        <authorList>
            <person name="Medvecky M."/>
            <person name="Cejkova D."/>
            <person name="Polansky O."/>
            <person name="Karasova D."/>
            <person name="Kubasova T."/>
            <person name="Cizek A."/>
            <person name="Rychlik I."/>
        </authorList>
    </citation>
    <scope>NUCLEOTIDE SEQUENCE</scope>
    <source>
        <strain evidence="6">An84</strain>
    </source>
</reference>
<protein>
    <submittedName>
        <fullName evidence="1">Uncharacterized protein</fullName>
    </submittedName>
</protein>
<dbReference type="Proteomes" id="UP000192638">
    <property type="component" value="Unassembled WGS sequence"/>
</dbReference>
<reference evidence="7 15" key="2">
    <citation type="submission" date="2016-05" db="EMBL/GenBank/DDBJ databases">
        <authorList>
            <person name="Lee J.-Y."/>
            <person name="Kim E.B."/>
            <person name="Choi Y.-J."/>
        </authorList>
    </citation>
    <scope>NUCLEOTIDE SEQUENCE [LARGE SCALE GENOMIC DNA]</scope>
    <source>
        <strain evidence="7 15">KLA006</strain>
    </source>
</reference>
<dbReference type="Proteomes" id="UP000029488">
    <property type="component" value="Chromosome"/>
</dbReference>
<organism evidence="1 11">
    <name type="scientific">Ligilactobacillus salivarius</name>
    <dbReference type="NCBI Taxonomy" id="1624"/>
    <lineage>
        <taxon>Bacteria</taxon>
        <taxon>Bacillati</taxon>
        <taxon>Bacillota</taxon>
        <taxon>Bacilli</taxon>
        <taxon>Lactobacillales</taxon>
        <taxon>Lactobacillaceae</taxon>
        <taxon>Ligilactobacillus</taxon>
    </lineage>
</organism>
<dbReference type="EMBL" id="CP123971">
    <property type="protein sequence ID" value="WII28943.1"/>
    <property type="molecule type" value="Genomic_DNA"/>
</dbReference>
<dbReference type="EMBL" id="QAGV01000016">
    <property type="protein sequence ID" value="PTR94497.1"/>
    <property type="molecule type" value="Genomic_DNA"/>
</dbReference>
<dbReference type="EMBL" id="NBEB01000027">
    <property type="protein sequence ID" value="OQQ85827.1"/>
    <property type="molecule type" value="Genomic_DNA"/>
</dbReference>
<proteinExistence type="predicted"/>
<dbReference type="EMBL" id="JAUIQT010000001">
    <property type="protein sequence ID" value="MDN4833853.1"/>
    <property type="molecule type" value="Genomic_DNA"/>
</dbReference>
<evidence type="ECO:0000313" key="1">
    <source>
        <dbReference type="EMBL" id="AIR10141.1"/>
    </source>
</evidence>
<dbReference type="EMBL" id="JARKHV010000016">
    <property type="protein sequence ID" value="MDF4187159.1"/>
    <property type="molecule type" value="Genomic_DNA"/>
</dbReference>
<dbReference type="Proteomes" id="UP000218139">
    <property type="component" value="Unassembled WGS sequence"/>
</dbReference>
<reference evidence="8 16" key="6">
    <citation type="journal article" date="2018" name="Genome Announc.">
        <title>Fifty-Six Draft Genome Sequences of 10 Lactobacillus Species from 22 Commercial Dietary Supplements.</title>
        <authorList>
            <person name="Gangiredla J."/>
            <person name="Barnaba T.J."/>
            <person name="Mammel M.K."/>
            <person name="Lacher D.W."/>
            <person name="Elkins C.A."/>
            <person name="Lampel K.A."/>
            <person name="Whitehouse C.A."/>
            <person name="Tartera C."/>
        </authorList>
    </citation>
    <scope>NUCLEOTIDE SEQUENCE [LARGE SCALE GENOMIC DNA]</scope>
    <source>
        <strain evidence="8 16">DS11_12</strain>
    </source>
</reference>
<reference evidence="3" key="10">
    <citation type="submission" date="2023-07" db="EMBL/GenBank/DDBJ databases">
        <title>Complete genome sequence of Ligilactobacillus salivarius SRCM217594 isolated from Gallus gallus domesticus feces.</title>
        <authorList>
            <person name="Yang H.-G."/>
            <person name="Ryu M.-S."/>
            <person name="Ha G.-S."/>
            <person name="Yang H.-J."/>
            <person name="Jeong D.-Y."/>
        </authorList>
    </citation>
    <scope>NUCLEOTIDE SEQUENCE</scope>
    <source>
        <strain evidence="3">SRCM217594</strain>
    </source>
</reference>
<dbReference type="Proteomes" id="UP000192575">
    <property type="component" value="Unassembled WGS sequence"/>
</dbReference>
<dbReference type="Proteomes" id="UP001224533">
    <property type="component" value="Chromosome"/>
</dbReference>
<evidence type="ECO:0000313" key="6">
    <source>
        <dbReference type="EMBL" id="OUN17458.1"/>
    </source>
</evidence>
<dbReference type="RefSeq" id="WP_003701537.1">
    <property type="nucleotide sequence ID" value="NZ_CANCWC010000022.1"/>
</dbReference>
<evidence type="ECO:0000313" key="15">
    <source>
        <dbReference type="Proteomes" id="UP000218139"/>
    </source>
</evidence>
<evidence type="ECO:0000313" key="10">
    <source>
        <dbReference type="EMBL" id="WII28943.1"/>
    </source>
</evidence>
<evidence type="ECO:0000313" key="3">
    <source>
        <dbReference type="EMBL" id="MDN4833853.1"/>
    </source>
</evidence>
<reference evidence="1 11" key="1">
    <citation type="journal article" date="2014" name="BMC Genomics">
        <title>Unusual genome complexity in Lactobacillus salivarius JCM1046.</title>
        <authorList>
            <person name="Raftis E.J."/>
            <person name="Forde B.M."/>
            <person name="Claesson M.J."/>
            <person name="O'Toole P.W."/>
        </authorList>
    </citation>
    <scope>NUCLEOTIDE SEQUENCE [LARGE SCALE GENOMIC DNA]</scope>
    <source>
        <strain evidence="1 11">JCM1046</strain>
    </source>
</reference>
<dbReference type="GeneID" id="89465113"/>
<dbReference type="EMBL" id="CP114509">
    <property type="protein sequence ID" value="WHS17273.1"/>
    <property type="molecule type" value="Genomic_DNA"/>
</dbReference>
<sequence>MGKKLLIGLGVAGVAFYASKKLSGKYLEKAASKLDDIVAEGQETALKYREYLLDYLDEDDKLEKLNKKVLQAKDLVDKDSVTEALSNLKSSTSNLKDKLMEKEDSLDNDEDLQDDIVIDQRSAFGKMKEKTELENPTVVFYPDGTSETK</sequence>
<dbReference type="Proteomes" id="UP001231316">
    <property type="component" value="Chromosome"/>
</dbReference>
<evidence type="ECO:0000313" key="11">
    <source>
        <dbReference type="Proteomes" id="UP000029488"/>
    </source>
</evidence>
<evidence type="ECO:0000313" key="17">
    <source>
        <dbReference type="Proteomes" id="UP001224533"/>
    </source>
</evidence>